<keyword evidence="3" id="KW-1185">Reference proteome</keyword>
<sequence length="212" mass="23142">MRYYEDSEAVSGTITVKAEEKPAPAPAPSVSVAAPTGLKAAAKSYNSLNVSWNRVSNATGYEVYRATQNGSYKKLRSLTGSSFSDTGLATGTKYYYKVRAYNVSNGKTVYSGLTGAAAGTPKLATPTVKVKAGKKKATVKWSKVAGKTKYQVYRATKKSGKYKKVATTKKTSYTNKKLKSKKKYYYKVRAYRKVSGRTVYGSYSKVKSVKVK</sequence>
<name>A0ABT1RJ61_9FIRM</name>
<dbReference type="CDD" id="cd00063">
    <property type="entry name" value="FN3"/>
    <property type="match status" value="1"/>
</dbReference>
<feature type="domain" description="Fibronectin type-III" evidence="1">
    <location>
        <begin position="34"/>
        <end position="123"/>
    </location>
</feature>
<dbReference type="InterPro" id="IPR036116">
    <property type="entry name" value="FN3_sf"/>
</dbReference>
<reference evidence="2 3" key="1">
    <citation type="submission" date="2022-06" db="EMBL/GenBank/DDBJ databases">
        <title>Isolation of gut microbiota from human fecal samples.</title>
        <authorList>
            <person name="Pamer E.G."/>
            <person name="Barat B."/>
            <person name="Waligurski E."/>
            <person name="Medina S."/>
            <person name="Paddock L."/>
            <person name="Mostad J."/>
        </authorList>
    </citation>
    <scope>NUCLEOTIDE SEQUENCE [LARGE SCALE GENOMIC DNA]</scope>
    <source>
        <strain evidence="2 3">SL.3.17</strain>
    </source>
</reference>
<protein>
    <submittedName>
        <fullName evidence="2">Fibronectin type III domain-containing protein</fullName>
    </submittedName>
</protein>
<dbReference type="Proteomes" id="UP001524502">
    <property type="component" value="Unassembled WGS sequence"/>
</dbReference>
<organism evidence="2 3">
    <name type="scientific">Anaerovorax odorimutans</name>
    <dbReference type="NCBI Taxonomy" id="109327"/>
    <lineage>
        <taxon>Bacteria</taxon>
        <taxon>Bacillati</taxon>
        <taxon>Bacillota</taxon>
        <taxon>Clostridia</taxon>
        <taxon>Peptostreptococcales</taxon>
        <taxon>Anaerovoracaceae</taxon>
        <taxon>Anaerovorax</taxon>
    </lineage>
</organism>
<dbReference type="InterPro" id="IPR013783">
    <property type="entry name" value="Ig-like_fold"/>
</dbReference>
<dbReference type="PROSITE" id="PS50853">
    <property type="entry name" value="FN3"/>
    <property type="match status" value="1"/>
</dbReference>
<evidence type="ECO:0000313" key="2">
    <source>
        <dbReference type="EMBL" id="MCQ4635217.1"/>
    </source>
</evidence>
<dbReference type="Gene3D" id="2.60.40.10">
    <property type="entry name" value="Immunoglobulins"/>
    <property type="match status" value="2"/>
</dbReference>
<dbReference type="InterPro" id="IPR003961">
    <property type="entry name" value="FN3_dom"/>
</dbReference>
<comment type="caution">
    <text evidence="2">The sequence shown here is derived from an EMBL/GenBank/DDBJ whole genome shotgun (WGS) entry which is preliminary data.</text>
</comment>
<evidence type="ECO:0000313" key="3">
    <source>
        <dbReference type="Proteomes" id="UP001524502"/>
    </source>
</evidence>
<dbReference type="SMART" id="SM00060">
    <property type="entry name" value="FN3"/>
    <property type="match status" value="2"/>
</dbReference>
<accession>A0ABT1RJ61</accession>
<dbReference type="SUPFAM" id="SSF49265">
    <property type="entry name" value="Fibronectin type III"/>
    <property type="match status" value="1"/>
</dbReference>
<evidence type="ECO:0000259" key="1">
    <source>
        <dbReference type="PROSITE" id="PS50853"/>
    </source>
</evidence>
<proteinExistence type="predicted"/>
<dbReference type="Pfam" id="PF00041">
    <property type="entry name" value="fn3"/>
    <property type="match status" value="1"/>
</dbReference>
<gene>
    <name evidence="2" type="ORF">NE619_00530</name>
</gene>
<dbReference type="EMBL" id="JANFXK010000001">
    <property type="protein sequence ID" value="MCQ4635217.1"/>
    <property type="molecule type" value="Genomic_DNA"/>
</dbReference>